<accession>A0A0F0KR81</accession>
<evidence type="ECO:0000313" key="3">
    <source>
        <dbReference type="EMBL" id="KJL23417.1"/>
    </source>
</evidence>
<reference evidence="3 4" key="1">
    <citation type="submission" date="2015-02" db="EMBL/GenBank/DDBJ databases">
        <title>Draft genome sequences of ten Microbacterium spp. with emphasis on heavy metal contaminated environments.</title>
        <authorList>
            <person name="Corretto E."/>
        </authorList>
    </citation>
    <scope>NUCLEOTIDE SEQUENCE [LARGE SCALE GENOMIC DNA]</scope>
    <source>
        <strain evidence="3 4">BEL163</strain>
    </source>
</reference>
<dbReference type="RefSeq" id="WP_197073203.1">
    <property type="nucleotide sequence ID" value="NZ_JYIV01000023.1"/>
</dbReference>
<dbReference type="EMBL" id="JYIV01000023">
    <property type="protein sequence ID" value="KJL23417.1"/>
    <property type="molecule type" value="Genomic_DNA"/>
</dbReference>
<evidence type="ECO:0000256" key="1">
    <source>
        <dbReference type="SAM" id="MobiDB-lite"/>
    </source>
</evidence>
<proteinExistence type="predicted"/>
<sequence>MEKDMRELRVFMASPGDLTDEREALRNLERRLFRGRGVRISIEGWEEVQPDAGAPQELVNPLVHGCDVFVGLLNVRWGTPTDNGSSGFSEEFNIALKRRQESGTTPAIGMYFRDIDPERLRDEGPQLEAVLAFKERVEAERLVMHKTFSGADNLVRRPSSMRTSGTKPQRCSSKRS</sequence>
<dbReference type="Proteomes" id="UP000033725">
    <property type="component" value="Unassembled WGS sequence"/>
</dbReference>
<feature type="compositionally biased region" description="Polar residues" evidence="1">
    <location>
        <begin position="160"/>
        <end position="176"/>
    </location>
</feature>
<organism evidence="3 4">
    <name type="scientific">Microbacterium oxydans</name>
    <dbReference type="NCBI Taxonomy" id="82380"/>
    <lineage>
        <taxon>Bacteria</taxon>
        <taxon>Bacillati</taxon>
        <taxon>Actinomycetota</taxon>
        <taxon>Actinomycetes</taxon>
        <taxon>Micrococcales</taxon>
        <taxon>Microbacteriaceae</taxon>
        <taxon>Microbacterium</taxon>
    </lineage>
</organism>
<evidence type="ECO:0000313" key="4">
    <source>
        <dbReference type="Proteomes" id="UP000033725"/>
    </source>
</evidence>
<dbReference type="InterPro" id="IPR025139">
    <property type="entry name" value="DUF4062"/>
</dbReference>
<feature type="region of interest" description="Disordered" evidence="1">
    <location>
        <begin position="153"/>
        <end position="176"/>
    </location>
</feature>
<comment type="caution">
    <text evidence="3">The sequence shown here is derived from an EMBL/GenBank/DDBJ whole genome shotgun (WGS) entry which is preliminary data.</text>
</comment>
<dbReference type="AlphaFoldDB" id="A0A0F0KR81"/>
<dbReference type="Pfam" id="PF13271">
    <property type="entry name" value="DUF4062"/>
    <property type="match status" value="1"/>
</dbReference>
<name>A0A0F0KR81_9MICO</name>
<dbReference type="PATRIC" id="fig|82380.10.peg.1510"/>
<protein>
    <recommendedName>
        <fullName evidence="2">DUF4062 domain-containing protein</fullName>
    </recommendedName>
</protein>
<gene>
    <name evidence="3" type="ORF">RN51_01503</name>
</gene>
<feature type="domain" description="DUF4062" evidence="2">
    <location>
        <begin position="9"/>
        <end position="95"/>
    </location>
</feature>
<evidence type="ECO:0000259" key="2">
    <source>
        <dbReference type="Pfam" id="PF13271"/>
    </source>
</evidence>